<accession>A0A1G7WKF9</accession>
<keyword evidence="3" id="KW-1185">Reference proteome</keyword>
<dbReference type="InterPro" id="IPR001387">
    <property type="entry name" value="Cro/C1-type_HTH"/>
</dbReference>
<dbReference type="STRING" id="405671.SAMN05421827_11025"/>
<dbReference type="AlphaFoldDB" id="A0A1G7WKF9"/>
<dbReference type="RefSeq" id="WP_090500771.1">
    <property type="nucleotide sequence ID" value="NZ_FNCH01000010.1"/>
</dbReference>
<dbReference type="InterPro" id="IPR010982">
    <property type="entry name" value="Lambda_DNA-bd_dom_sf"/>
</dbReference>
<dbReference type="SMART" id="SM00530">
    <property type="entry name" value="HTH_XRE"/>
    <property type="match status" value="1"/>
</dbReference>
<protein>
    <submittedName>
        <fullName evidence="2">Helix-turn-helix</fullName>
    </submittedName>
</protein>
<dbReference type="CDD" id="cd00093">
    <property type="entry name" value="HTH_XRE"/>
    <property type="match status" value="1"/>
</dbReference>
<dbReference type="OrthoDB" id="1098513at2"/>
<evidence type="ECO:0000259" key="1">
    <source>
        <dbReference type="PROSITE" id="PS50943"/>
    </source>
</evidence>
<sequence>MAQLTEIEQYVIDKVKEKRIQAGLTQAVLSVAMDLNPKFVGNVERSKTDDKYNINHLKKIAEILGCSIREFFPE</sequence>
<feature type="domain" description="HTH cro/C1-type" evidence="1">
    <location>
        <begin position="15"/>
        <end position="71"/>
    </location>
</feature>
<organism evidence="2 3">
    <name type="scientific">Pedobacter terrae</name>
    <dbReference type="NCBI Taxonomy" id="405671"/>
    <lineage>
        <taxon>Bacteria</taxon>
        <taxon>Pseudomonadati</taxon>
        <taxon>Bacteroidota</taxon>
        <taxon>Sphingobacteriia</taxon>
        <taxon>Sphingobacteriales</taxon>
        <taxon>Sphingobacteriaceae</taxon>
        <taxon>Pedobacter</taxon>
    </lineage>
</organism>
<reference evidence="3" key="1">
    <citation type="submission" date="2016-10" db="EMBL/GenBank/DDBJ databases">
        <authorList>
            <person name="Varghese N."/>
            <person name="Submissions S."/>
        </authorList>
    </citation>
    <scope>NUCLEOTIDE SEQUENCE [LARGE SCALE GENOMIC DNA]</scope>
    <source>
        <strain evidence="3">DSM 17933</strain>
    </source>
</reference>
<dbReference type="Pfam" id="PF01381">
    <property type="entry name" value="HTH_3"/>
    <property type="match status" value="1"/>
</dbReference>
<dbReference type="GO" id="GO:0003677">
    <property type="term" value="F:DNA binding"/>
    <property type="evidence" value="ECO:0007669"/>
    <property type="project" value="InterPro"/>
</dbReference>
<gene>
    <name evidence="2" type="ORF">SAMN05421827_11025</name>
</gene>
<proteinExistence type="predicted"/>
<dbReference type="Proteomes" id="UP000199643">
    <property type="component" value="Unassembled WGS sequence"/>
</dbReference>
<dbReference type="EMBL" id="FNCH01000010">
    <property type="protein sequence ID" value="SDG72412.1"/>
    <property type="molecule type" value="Genomic_DNA"/>
</dbReference>
<evidence type="ECO:0000313" key="3">
    <source>
        <dbReference type="Proteomes" id="UP000199643"/>
    </source>
</evidence>
<dbReference type="PROSITE" id="PS50943">
    <property type="entry name" value="HTH_CROC1"/>
    <property type="match status" value="1"/>
</dbReference>
<evidence type="ECO:0000313" key="2">
    <source>
        <dbReference type="EMBL" id="SDG72412.1"/>
    </source>
</evidence>
<dbReference type="Gene3D" id="1.10.260.40">
    <property type="entry name" value="lambda repressor-like DNA-binding domains"/>
    <property type="match status" value="1"/>
</dbReference>
<dbReference type="SUPFAM" id="SSF47413">
    <property type="entry name" value="lambda repressor-like DNA-binding domains"/>
    <property type="match status" value="1"/>
</dbReference>
<name>A0A1G7WKF9_9SPHI</name>